<organism evidence="2 3">
    <name type="scientific">Cavenderia fasciculata</name>
    <name type="common">Slime mold</name>
    <name type="synonym">Dictyostelium fasciculatum</name>
    <dbReference type="NCBI Taxonomy" id="261658"/>
    <lineage>
        <taxon>Eukaryota</taxon>
        <taxon>Amoebozoa</taxon>
        <taxon>Evosea</taxon>
        <taxon>Eumycetozoa</taxon>
        <taxon>Dictyostelia</taxon>
        <taxon>Acytosteliales</taxon>
        <taxon>Cavenderiaceae</taxon>
        <taxon>Cavenderia</taxon>
    </lineage>
</organism>
<accession>F4PG91</accession>
<name>F4PG91_CACFS</name>
<proteinExistence type="predicted"/>
<protein>
    <submittedName>
        <fullName evidence="2">Uncharacterized protein</fullName>
    </submittedName>
</protein>
<dbReference type="Proteomes" id="UP000007797">
    <property type="component" value="Unassembled WGS sequence"/>
</dbReference>
<dbReference type="RefSeq" id="XP_004362576.1">
    <property type="nucleotide sequence ID" value="XM_004362519.1"/>
</dbReference>
<feature type="region of interest" description="Disordered" evidence="1">
    <location>
        <begin position="76"/>
        <end position="102"/>
    </location>
</feature>
<evidence type="ECO:0000313" key="2">
    <source>
        <dbReference type="EMBL" id="EGG24725.1"/>
    </source>
</evidence>
<dbReference type="AlphaFoldDB" id="F4PG91"/>
<evidence type="ECO:0000313" key="3">
    <source>
        <dbReference type="Proteomes" id="UP000007797"/>
    </source>
</evidence>
<reference evidence="3" key="1">
    <citation type="journal article" date="2011" name="Genome Res.">
        <title>Phylogeny-wide analysis of social amoeba genomes highlights ancient origins for complex intercellular communication.</title>
        <authorList>
            <person name="Heidel A.J."/>
            <person name="Lawal H.M."/>
            <person name="Felder M."/>
            <person name="Schilde C."/>
            <person name="Helps N.R."/>
            <person name="Tunggal B."/>
            <person name="Rivero F."/>
            <person name="John U."/>
            <person name="Schleicher M."/>
            <person name="Eichinger L."/>
            <person name="Platzer M."/>
            <person name="Noegel A.A."/>
            <person name="Schaap P."/>
            <person name="Gloeckner G."/>
        </authorList>
    </citation>
    <scope>NUCLEOTIDE SEQUENCE [LARGE SCALE GENOMIC DNA]</scope>
    <source>
        <strain evidence="3">SH3</strain>
    </source>
</reference>
<gene>
    <name evidence="2" type="ORF">DFA_02969</name>
</gene>
<keyword evidence="3" id="KW-1185">Reference proteome</keyword>
<dbReference type="GeneID" id="14876883"/>
<sequence>MMMLNHTIKYGYTSAINNIARYGVNRIGQFKTTTSTPTSILDNTSSISNIRYYSTTTTTTTKTTTTTTAEPLLNISNVNKNNNKKKTTTTNTPPPTTSDTTTISSKIQDYENNYSKIEQLLKNGKIVMKLVKSLEYHARLDLLVKIFSYSTLVVSTRLIDQIIYDCENSKTSLGEIETFLDSYNDSAEGATSVAASLVGAEFKRGTKVKVSHHHTFNTKLLGDAFVVLDDNVSADLMKGLFEIANSNDSVGGLHKFIWRDNICQHIVRTLLNLNRYNVALRWFAHTSELENAWELRLSLLHLFQTYHTIKSTPKEKEQDEGKEKEEKQDNNLILVHQQLATNYGQIVVRQVDAAAINGYKKSKQSSMNRIESSIRNSRTLPPTHPHQEQLSNLVQKYNDCLLALNTPGPRDSGKIIGELKLASSKIKDLLLNSPQFYSTPRQSKLPSGTVFLEAVNIITDSRAKYFELMKPSTPSIVRTLAFKPSYYQNYLFKGDGDVPDLLEILEHSQSNTVVLSSMVPRMLFRGLTKARYVQDAVALMESTPVRLNYHDFARIAELIASHEAETFIRTETLKLLEKMMEATPKTKVQEDIEQQQEEMESKTKHQLHPAHQPKVLLNNSTYNQINIKIAQIMAGLQRYDSQTYNDLQYLLNFYNDMTTRLLESRDGVWYIKPTKDESKETADLIPLPKRQLQRLYNLAIRLWLANRYPNNNNNKVAIDDEVVIQELIGAEIQHYAKITLDTEASMREWIGPVCSVLVKRKQAHLVDLFLDSVEPIANIKTANGSIHSDTLFRIFNRYGNQDEKVRLMETYGKGKRLIGWSEPLYRYLKKFIRKDTRDDKKDNIAQHLMSQLTRRDKDLTDQNRIYLSNLKRNK</sequence>
<dbReference type="KEGG" id="dfa:DFA_02969"/>
<dbReference type="EMBL" id="GL883006">
    <property type="protein sequence ID" value="EGG24725.1"/>
    <property type="molecule type" value="Genomic_DNA"/>
</dbReference>
<evidence type="ECO:0000256" key="1">
    <source>
        <dbReference type="SAM" id="MobiDB-lite"/>
    </source>
</evidence>